<keyword evidence="2" id="KW-0812">Transmembrane</keyword>
<evidence type="ECO:0000256" key="1">
    <source>
        <dbReference type="SAM" id="MobiDB-lite"/>
    </source>
</evidence>
<feature type="region of interest" description="Disordered" evidence="1">
    <location>
        <begin position="71"/>
        <end position="103"/>
    </location>
</feature>
<dbReference type="AlphaFoldDB" id="A0AAP6XLM6"/>
<dbReference type="Gene3D" id="3.40.50.410">
    <property type="entry name" value="von Willebrand factor, type A domain"/>
    <property type="match status" value="1"/>
</dbReference>
<name>A0AAP6XLM6_9CORY</name>
<dbReference type="SUPFAM" id="SSF53300">
    <property type="entry name" value="vWA-like"/>
    <property type="match status" value="1"/>
</dbReference>
<keyword evidence="2" id="KW-0472">Membrane</keyword>
<proteinExistence type="predicted"/>
<dbReference type="InterPro" id="IPR013783">
    <property type="entry name" value="Ig-like_fold"/>
</dbReference>
<sequence length="1196" mass="129441">MRNIMKPAATASSRTRRSVRGVAAVVASLALAAGLGSYPVDAQETSVTATTAESAVASENVEASEIASAETAVSETDVAETVAPAAQTTGPVSATQPSVAEKAPVQTTRFGAVDTITIDDPTGEAWQFGGKASPEDIFGIKRIGDGEIEEILTLTADGKNLDPESYGFTNNAEGGYIAFDMNALDVVPPKHIEVKVRATNDATYTIAESDEVPTARALAATGYGQNPQAARAATLANDGQARAANDTKWSEEVRLNSEIVGTGRQKFENIGTEPYLEVRPTGEHPDQVGRDIRITRVVVRNIEDNTRKPNNRAMIVKNDAADEQFYFKDATELKNEKNRIKGFEAAFFNPETGESPVAQQLIIYSGQDSIKVGIDGVPAWVDNLDTLRQRYAVEVYGSFRIPTEPTPPETSPTEEPEPEPESVVQGETTIGNATFRVVSETDPKNPMTLSEVNTTGANPYQTTAKFDQRSNFSGAVVQVKAPNSVLAVEQYGFHIDMLESGVDLDRRVISATKDSVVFEVFPVKDGKRIDSALVEKGATLAATTRFTDQPNNIDATITVKGTQVPRKVTEPTPLPRPTDENWLVKRLPNPELAKKCGLKVAIVADLSTSLKYADTNGFQASRTAASAMVDALAGTPTEVGIYHFSRTAGTDTEAVSVQDPQGVQTVKNAIAKWRDPTEKDKSEGATNWEAGLKAVQNQNYDVVYFITDGMPTWDDTGWQKAGEDGTGAYVQEKSLNQAIIAANALKSDGTRIVPLMVDLTLKAGNTVTRDYVLRNALPNGATGSLDPGRVRFQRIGARNPGDYPRATYKYPGNEIIVNIEEAQKKEAKREGYWHFFKGEDITKDPNAWSHGLREVKQMGEDISGDGDTIRVEGYSKLTEQLKSLATGLKNDCEGTFTVQKRIVNADGSVENAQAKDWSFTVNAGNENVLDTGDGTLKSNSVGITGDDGKVRWRTVNEDHATFSVVETQKDPYRIFQRDGANAVCSIRETEDSKTSFNLPISSNKENGINVDIPGYSHVTCVFDNYEPKDEFVKLELEKLDATDKSVLSNAKFEVRSDREGDGPFAVAWDEASQTYKTEAKLAVSKPYYLVETQAPTKNSQSYSLLVAPVEFQIVAGEDGSVVQIRDGENWTSEVVGAGLWTERPDKFDAATGYLQVANVRQGDLPKTGGVGLQLPILFGGALIAAGVLVGRRKVAV</sequence>
<comment type="caution">
    <text evidence="3">The sequence shown here is derived from an EMBL/GenBank/DDBJ whole genome shotgun (WGS) entry which is preliminary data.</text>
</comment>
<gene>
    <name evidence="3" type="ORF">HC138_08905</name>
</gene>
<dbReference type="RefSeq" id="WP_167617011.1">
    <property type="nucleotide sequence ID" value="NZ_JAAUVV010000018.1"/>
</dbReference>
<evidence type="ECO:0000256" key="2">
    <source>
        <dbReference type="SAM" id="Phobius"/>
    </source>
</evidence>
<dbReference type="InterPro" id="IPR036465">
    <property type="entry name" value="vWFA_dom_sf"/>
</dbReference>
<accession>A0AAP6XLM6</accession>
<dbReference type="EMBL" id="JAAUVV010000018">
    <property type="protein sequence ID" value="NJJ04464.1"/>
    <property type="molecule type" value="Genomic_DNA"/>
</dbReference>
<reference evidence="3 4" key="1">
    <citation type="submission" date="2020-03" db="EMBL/GenBank/DDBJ databases">
        <title>Draft genome sequences of bacterial isolates from the female urobiome.</title>
        <authorList>
            <person name="Miller-Ensminger T."/>
            <person name="Wolfe A.J."/>
            <person name="Putonti C."/>
        </authorList>
    </citation>
    <scope>NUCLEOTIDE SEQUENCE [LARGE SCALE GENOMIC DNA]</scope>
    <source>
        <strain evidence="3 4">UMB8490</strain>
    </source>
</reference>
<feature type="region of interest" description="Disordered" evidence="1">
    <location>
        <begin position="400"/>
        <end position="425"/>
    </location>
</feature>
<feature type="compositionally biased region" description="Polar residues" evidence="1">
    <location>
        <begin position="86"/>
        <end position="98"/>
    </location>
</feature>
<dbReference type="GO" id="GO:0005975">
    <property type="term" value="P:carbohydrate metabolic process"/>
    <property type="evidence" value="ECO:0007669"/>
    <property type="project" value="UniProtKB-ARBA"/>
</dbReference>
<evidence type="ECO:0000313" key="4">
    <source>
        <dbReference type="Proteomes" id="UP000591626"/>
    </source>
</evidence>
<organism evidence="3 4">
    <name type="scientific">Corynebacterium coyleae</name>
    <dbReference type="NCBI Taxonomy" id="53374"/>
    <lineage>
        <taxon>Bacteria</taxon>
        <taxon>Bacillati</taxon>
        <taxon>Actinomycetota</taxon>
        <taxon>Actinomycetes</taxon>
        <taxon>Mycobacteriales</taxon>
        <taxon>Corynebacteriaceae</taxon>
        <taxon>Corynebacterium</taxon>
    </lineage>
</organism>
<dbReference type="NCBIfam" id="TIGR01167">
    <property type="entry name" value="LPXTG_anchor"/>
    <property type="match status" value="1"/>
</dbReference>
<keyword evidence="2" id="KW-1133">Transmembrane helix</keyword>
<dbReference type="CDD" id="cd00198">
    <property type="entry name" value="vWFA"/>
    <property type="match status" value="1"/>
</dbReference>
<dbReference type="Gene3D" id="2.60.40.10">
    <property type="entry name" value="Immunoglobulins"/>
    <property type="match status" value="1"/>
</dbReference>
<protein>
    <submittedName>
        <fullName evidence="3">LPXTG cell wall anchor domain-containing protein</fullName>
    </submittedName>
</protein>
<evidence type="ECO:0000313" key="3">
    <source>
        <dbReference type="EMBL" id="NJJ04464.1"/>
    </source>
</evidence>
<dbReference type="Proteomes" id="UP000591626">
    <property type="component" value="Unassembled WGS sequence"/>
</dbReference>
<feature type="transmembrane region" description="Helical" evidence="2">
    <location>
        <begin position="1170"/>
        <end position="1190"/>
    </location>
</feature>